<comment type="caution">
    <text evidence="8">The sequence shown here is derived from an EMBL/GenBank/DDBJ whole genome shotgun (WGS) entry which is preliminary data.</text>
</comment>
<protein>
    <recommendedName>
        <fullName evidence="7">Kinesin motor domain-containing protein</fullName>
    </recommendedName>
</protein>
<dbReference type="GO" id="GO:0005524">
    <property type="term" value="F:ATP binding"/>
    <property type="evidence" value="ECO:0007669"/>
    <property type="project" value="UniProtKB-UniRule"/>
</dbReference>
<evidence type="ECO:0000313" key="9">
    <source>
        <dbReference type="Proteomes" id="UP001162640"/>
    </source>
</evidence>
<dbReference type="EMBL" id="BLQM01000292">
    <property type="protein sequence ID" value="GMH80943.1"/>
    <property type="molecule type" value="Genomic_DNA"/>
</dbReference>
<feature type="domain" description="Kinesin motor" evidence="7">
    <location>
        <begin position="73"/>
        <end position="527"/>
    </location>
</feature>
<evidence type="ECO:0000256" key="5">
    <source>
        <dbReference type="PROSITE-ProRule" id="PRU00283"/>
    </source>
</evidence>
<dbReference type="GO" id="GO:0090307">
    <property type="term" value="P:mitotic spindle assembly"/>
    <property type="evidence" value="ECO:0007669"/>
    <property type="project" value="TreeGrafter"/>
</dbReference>
<dbReference type="PANTHER" id="PTHR47970">
    <property type="entry name" value="KINESIN-LIKE PROTEIN KIF11"/>
    <property type="match status" value="1"/>
</dbReference>
<feature type="binding site" evidence="5">
    <location>
        <begin position="224"/>
        <end position="231"/>
    </location>
    <ligand>
        <name>ATP</name>
        <dbReference type="ChEBI" id="CHEBI:30616"/>
    </ligand>
</feature>
<keyword evidence="5" id="KW-0547">Nucleotide-binding</keyword>
<dbReference type="GO" id="GO:0072686">
    <property type="term" value="C:mitotic spindle"/>
    <property type="evidence" value="ECO:0007669"/>
    <property type="project" value="TreeGrafter"/>
</dbReference>
<dbReference type="InterPro" id="IPR047149">
    <property type="entry name" value="KIF11-like"/>
</dbReference>
<dbReference type="Gene3D" id="3.40.850.10">
    <property type="entry name" value="Kinesin motor domain"/>
    <property type="match status" value="1"/>
</dbReference>
<reference evidence="9" key="1">
    <citation type="journal article" date="2023" name="Commun. Biol.">
        <title>Genome analysis of Parmales, the sister group of diatoms, reveals the evolutionary specialization of diatoms from phago-mixotrophs to photoautotrophs.</title>
        <authorList>
            <person name="Ban H."/>
            <person name="Sato S."/>
            <person name="Yoshikawa S."/>
            <person name="Yamada K."/>
            <person name="Nakamura Y."/>
            <person name="Ichinomiya M."/>
            <person name="Sato N."/>
            <person name="Blanc-Mathieu R."/>
            <person name="Endo H."/>
            <person name="Kuwata A."/>
            <person name="Ogata H."/>
        </authorList>
    </citation>
    <scope>NUCLEOTIDE SEQUENCE [LARGE SCALE GENOMIC DNA]</scope>
</reference>
<dbReference type="GO" id="GO:0008574">
    <property type="term" value="F:plus-end-directed microtubule motor activity"/>
    <property type="evidence" value="ECO:0007669"/>
    <property type="project" value="TreeGrafter"/>
</dbReference>
<dbReference type="AlphaFoldDB" id="A0A9W7EJ75"/>
<feature type="region of interest" description="Disordered" evidence="6">
    <location>
        <begin position="136"/>
        <end position="156"/>
    </location>
</feature>
<dbReference type="PRINTS" id="PR00380">
    <property type="entry name" value="KINESINHEAVY"/>
</dbReference>
<name>A0A9W7EJ75_9STRA</name>
<dbReference type="GO" id="GO:0008017">
    <property type="term" value="F:microtubule binding"/>
    <property type="evidence" value="ECO:0007669"/>
    <property type="project" value="InterPro"/>
</dbReference>
<dbReference type="InterPro" id="IPR036961">
    <property type="entry name" value="Kinesin_motor_dom_sf"/>
</dbReference>
<dbReference type="PANTHER" id="PTHR47970:SF12">
    <property type="entry name" value="KINESIN FAMILY MEMBER 11"/>
    <property type="match status" value="1"/>
</dbReference>
<organism evidence="8 9">
    <name type="scientific">Triparma laevis f. inornata</name>
    <dbReference type="NCBI Taxonomy" id="1714386"/>
    <lineage>
        <taxon>Eukaryota</taxon>
        <taxon>Sar</taxon>
        <taxon>Stramenopiles</taxon>
        <taxon>Ochrophyta</taxon>
        <taxon>Bolidophyceae</taxon>
        <taxon>Parmales</taxon>
        <taxon>Triparmaceae</taxon>
        <taxon>Triparma</taxon>
    </lineage>
</organism>
<dbReference type="Pfam" id="PF00225">
    <property type="entry name" value="Kinesin"/>
    <property type="match status" value="2"/>
</dbReference>
<evidence type="ECO:0000313" key="8">
    <source>
        <dbReference type="EMBL" id="GMH80943.1"/>
    </source>
</evidence>
<feature type="compositionally biased region" description="Polar residues" evidence="6">
    <location>
        <begin position="410"/>
        <end position="421"/>
    </location>
</feature>
<keyword evidence="5" id="KW-0067">ATP-binding</keyword>
<evidence type="ECO:0000256" key="3">
    <source>
        <dbReference type="ARBA" id="ARBA00023175"/>
    </source>
</evidence>
<comment type="subcellular location">
    <subcellularLocation>
        <location evidence="1">Cytoplasm</location>
        <location evidence="1">Cytoskeleton</location>
    </subcellularLocation>
</comment>
<dbReference type="InterPro" id="IPR027417">
    <property type="entry name" value="P-loop_NTPase"/>
</dbReference>
<feature type="region of interest" description="Disordered" evidence="6">
    <location>
        <begin position="409"/>
        <end position="436"/>
    </location>
</feature>
<keyword evidence="4" id="KW-0206">Cytoskeleton</keyword>
<keyword evidence="3 5" id="KW-0505">Motor protein</keyword>
<evidence type="ECO:0000256" key="1">
    <source>
        <dbReference type="ARBA" id="ARBA00004245"/>
    </source>
</evidence>
<dbReference type="PROSITE" id="PS50067">
    <property type="entry name" value="KINESIN_MOTOR_2"/>
    <property type="match status" value="1"/>
</dbReference>
<accession>A0A9W7EJ75</accession>
<gene>
    <name evidence="8" type="ORF">TL16_g08760</name>
</gene>
<dbReference type="GO" id="GO:0007018">
    <property type="term" value="P:microtubule-based movement"/>
    <property type="evidence" value="ECO:0007669"/>
    <property type="project" value="InterPro"/>
</dbReference>
<dbReference type="InterPro" id="IPR001752">
    <property type="entry name" value="Kinesin_motor_dom"/>
</dbReference>
<proteinExistence type="inferred from homology"/>
<evidence type="ECO:0000256" key="4">
    <source>
        <dbReference type="ARBA" id="ARBA00023212"/>
    </source>
</evidence>
<comment type="similarity">
    <text evidence="5">Belongs to the TRAFAC class myosin-kinesin ATPase superfamily. Kinesin family.</text>
</comment>
<keyword evidence="2" id="KW-0963">Cytoplasm</keyword>
<sequence length="707" mass="78073">MHYLNLLHVEHGLYSSNVKRAEERYKDVFLNLYKRRDLWFQVKVVEDPEEEERKKELPLWRLAPKPATTENFNIQVSVRMKPKTNDVDEEKVVTLPLHQRIQLIKMSKKLKSNAAALRVLKKEGAWFAARKWDEKKAESGENKENSGENNNSKREAENLVGGIHSVDAFSSKVMMVDPTKGLREFEFDSVLPDKTSQATTYESSARPLVADFINGFNGTILVYGQTGSGKTFTMFGPDDDAVFGDHTKPATSRQMRGIIPRACAEVLDALEFRSTKLNFNMTSSLSVSYVEIYGNQVNDLLNGGAPCGHSKVAAQRFVLDGAAENPITCLADVQRILRIGEEGKRKAATAMNDRSSRAHCLFMISLDQKNLDTGVSCKSRLFLADLGGSEQVKKSKVNVGTSKHIEKLKQQTMGNNGNDQPQVEEGGEPASNPNTEFSTGFKFSDRLREAVYINTGLLALKQCVKALNDTESKSQYVPYGDSKLTLLLSSGLGGDSKTSVVVCTAQEGKHSSETTAALLFGQACRKITKTAASGANMLAELIEKIDREIVTIEKLIKQKERWEVKEEKRKDDRVEEGTVEALGFGGVEVKKSTVLVGAEQERKRLMELLMERAQLTGTTLESEIGGSQYGGAVGFGTRFGAGFGKSVNSDEEVYRFKDAVDEEAIPDVLKGKVSGWKGAEAAPSKKKLEKFAKKANRRKMAYAGISA</sequence>
<dbReference type="SUPFAM" id="SSF52540">
    <property type="entry name" value="P-loop containing nucleoside triphosphate hydrolases"/>
    <property type="match status" value="1"/>
</dbReference>
<dbReference type="GO" id="GO:0005876">
    <property type="term" value="C:spindle microtubule"/>
    <property type="evidence" value="ECO:0007669"/>
    <property type="project" value="TreeGrafter"/>
</dbReference>
<dbReference type="GO" id="GO:0051231">
    <property type="term" value="P:spindle elongation"/>
    <property type="evidence" value="ECO:0007669"/>
    <property type="project" value="TreeGrafter"/>
</dbReference>
<dbReference type="SMART" id="SM00129">
    <property type="entry name" value="KISc"/>
    <property type="match status" value="1"/>
</dbReference>
<evidence type="ECO:0000259" key="7">
    <source>
        <dbReference type="PROSITE" id="PS50067"/>
    </source>
</evidence>
<evidence type="ECO:0000256" key="2">
    <source>
        <dbReference type="ARBA" id="ARBA00022490"/>
    </source>
</evidence>
<dbReference type="Proteomes" id="UP001162640">
    <property type="component" value="Unassembled WGS sequence"/>
</dbReference>
<evidence type="ECO:0000256" key="6">
    <source>
        <dbReference type="SAM" id="MobiDB-lite"/>
    </source>
</evidence>